<feature type="domain" description="Response regulatory" evidence="22">
    <location>
        <begin position="554"/>
        <end position="672"/>
    </location>
</feature>
<feature type="transmembrane region" description="Helical" evidence="20">
    <location>
        <begin position="126"/>
        <end position="147"/>
    </location>
</feature>
<evidence type="ECO:0000256" key="10">
    <source>
        <dbReference type="ARBA" id="ARBA00022840"/>
    </source>
</evidence>
<dbReference type="SMART" id="SM00448">
    <property type="entry name" value="REC"/>
    <property type="match status" value="2"/>
</dbReference>
<feature type="transmembrane region" description="Helical" evidence="20">
    <location>
        <begin position="159"/>
        <end position="180"/>
    </location>
</feature>
<feature type="modified residue" description="Phosphohistidine" evidence="18">
    <location>
        <position position="893"/>
    </location>
</feature>
<evidence type="ECO:0000256" key="11">
    <source>
        <dbReference type="ARBA" id="ARBA00022989"/>
    </source>
</evidence>
<name>A0A516SAR8_9NEIS</name>
<dbReference type="SUPFAM" id="SSF47226">
    <property type="entry name" value="Histidine-containing phosphotransfer domain, HPT domain"/>
    <property type="match status" value="1"/>
</dbReference>
<keyword evidence="13 20" id="KW-0472">Membrane</keyword>
<dbReference type="RefSeq" id="WP_143856073.1">
    <property type="nucleotide sequence ID" value="NZ_CP041730.1"/>
</dbReference>
<evidence type="ECO:0000256" key="12">
    <source>
        <dbReference type="ARBA" id="ARBA00023012"/>
    </source>
</evidence>
<evidence type="ECO:0000259" key="22">
    <source>
        <dbReference type="PROSITE" id="PS50110"/>
    </source>
</evidence>
<dbReference type="SMART" id="SM00073">
    <property type="entry name" value="HPT"/>
    <property type="match status" value="1"/>
</dbReference>
<dbReference type="InterPro" id="IPR036890">
    <property type="entry name" value="HATPase_C_sf"/>
</dbReference>
<evidence type="ECO:0000256" key="7">
    <source>
        <dbReference type="ARBA" id="ARBA00022692"/>
    </source>
</evidence>
<dbReference type="FunFam" id="3.30.565.10:FF:000010">
    <property type="entry name" value="Sensor histidine kinase RcsC"/>
    <property type="match status" value="1"/>
</dbReference>
<dbReference type="PANTHER" id="PTHR45339">
    <property type="entry name" value="HYBRID SIGNAL TRANSDUCTION HISTIDINE KINASE J"/>
    <property type="match status" value="1"/>
</dbReference>
<dbReference type="Gene3D" id="1.20.120.160">
    <property type="entry name" value="HPT domain"/>
    <property type="match status" value="1"/>
</dbReference>
<gene>
    <name evidence="24" type="ORF">FNU76_01565</name>
</gene>
<dbReference type="SUPFAM" id="SSF47384">
    <property type="entry name" value="Homodimeric domain of signal transducing histidine kinase"/>
    <property type="match status" value="1"/>
</dbReference>
<comment type="subunit">
    <text evidence="15">At low DSF concentrations, interacts with RpfF.</text>
</comment>
<proteinExistence type="predicted"/>
<dbReference type="CDD" id="cd16922">
    <property type="entry name" value="HATPase_EvgS-ArcB-TorS-like"/>
    <property type="match status" value="1"/>
</dbReference>
<dbReference type="SMART" id="SM00388">
    <property type="entry name" value="HisKA"/>
    <property type="match status" value="1"/>
</dbReference>
<dbReference type="GO" id="GO:0005886">
    <property type="term" value="C:plasma membrane"/>
    <property type="evidence" value="ECO:0007669"/>
    <property type="project" value="UniProtKB-SubCell"/>
</dbReference>
<dbReference type="InterPro" id="IPR005467">
    <property type="entry name" value="His_kinase_dom"/>
</dbReference>
<comment type="subcellular location">
    <subcellularLocation>
        <location evidence="2">Cell membrane</location>
        <topology evidence="2">Multi-pass membrane protein</topology>
    </subcellularLocation>
</comment>
<organism evidence="24 25">
    <name type="scientific">Chitinimonas arctica</name>
    <dbReference type="NCBI Taxonomy" id="2594795"/>
    <lineage>
        <taxon>Bacteria</taxon>
        <taxon>Pseudomonadati</taxon>
        <taxon>Pseudomonadota</taxon>
        <taxon>Betaproteobacteria</taxon>
        <taxon>Neisseriales</taxon>
        <taxon>Chitinibacteraceae</taxon>
        <taxon>Chitinimonas</taxon>
    </lineage>
</organism>
<feature type="transmembrane region" description="Helical" evidence="20">
    <location>
        <begin position="200"/>
        <end position="220"/>
    </location>
</feature>
<dbReference type="CDD" id="cd00082">
    <property type="entry name" value="HisKA"/>
    <property type="match status" value="1"/>
</dbReference>
<evidence type="ECO:0000256" key="19">
    <source>
        <dbReference type="PROSITE-ProRule" id="PRU00169"/>
    </source>
</evidence>
<evidence type="ECO:0000256" key="1">
    <source>
        <dbReference type="ARBA" id="ARBA00000085"/>
    </source>
</evidence>
<feature type="transmembrane region" description="Helical" evidence="20">
    <location>
        <begin position="27"/>
        <end position="46"/>
    </location>
</feature>
<dbReference type="GO" id="GO:0005524">
    <property type="term" value="F:ATP binding"/>
    <property type="evidence" value="ECO:0007669"/>
    <property type="project" value="UniProtKB-KW"/>
</dbReference>
<evidence type="ECO:0000256" key="17">
    <source>
        <dbReference type="ARBA" id="ARBA00070152"/>
    </source>
</evidence>
<evidence type="ECO:0000256" key="3">
    <source>
        <dbReference type="ARBA" id="ARBA00012438"/>
    </source>
</evidence>
<evidence type="ECO:0000256" key="18">
    <source>
        <dbReference type="PROSITE-ProRule" id="PRU00110"/>
    </source>
</evidence>
<dbReference type="PANTHER" id="PTHR45339:SF1">
    <property type="entry name" value="HYBRID SIGNAL TRANSDUCTION HISTIDINE KINASE J"/>
    <property type="match status" value="1"/>
</dbReference>
<feature type="domain" description="Response regulatory" evidence="22">
    <location>
        <begin position="696"/>
        <end position="815"/>
    </location>
</feature>
<dbReference type="PROSITE" id="PS50110">
    <property type="entry name" value="RESPONSE_REGULATORY"/>
    <property type="match status" value="2"/>
</dbReference>
<feature type="modified residue" description="4-aspartylphosphate" evidence="19">
    <location>
        <position position="748"/>
    </location>
</feature>
<evidence type="ECO:0000256" key="9">
    <source>
        <dbReference type="ARBA" id="ARBA00022777"/>
    </source>
</evidence>
<evidence type="ECO:0000256" key="13">
    <source>
        <dbReference type="ARBA" id="ARBA00023136"/>
    </source>
</evidence>
<dbReference type="Pfam" id="PF17158">
    <property type="entry name" value="MASE4"/>
    <property type="match status" value="1"/>
</dbReference>
<keyword evidence="9" id="KW-0418">Kinase</keyword>
<dbReference type="InterPro" id="IPR003594">
    <property type="entry name" value="HATPase_dom"/>
</dbReference>
<feature type="domain" description="Histidine kinase" evidence="21">
    <location>
        <begin position="314"/>
        <end position="535"/>
    </location>
</feature>
<comment type="catalytic activity">
    <reaction evidence="1">
        <text>ATP + protein L-histidine = ADP + protein N-phospho-L-histidine.</text>
        <dbReference type="EC" id="2.7.13.3"/>
    </reaction>
</comment>
<dbReference type="Proteomes" id="UP000317550">
    <property type="component" value="Chromosome"/>
</dbReference>
<dbReference type="SMART" id="SM00387">
    <property type="entry name" value="HATPase_c"/>
    <property type="match status" value="1"/>
</dbReference>
<comment type="function">
    <text evidence="14">Member of the two-component regulatory system BvgS/BvgA. Phosphorylates BvgA via a four-step phosphorelay in response to environmental signals.</text>
</comment>
<evidence type="ECO:0000256" key="20">
    <source>
        <dbReference type="SAM" id="Phobius"/>
    </source>
</evidence>
<dbReference type="CDD" id="cd00088">
    <property type="entry name" value="HPT"/>
    <property type="match status" value="1"/>
</dbReference>
<dbReference type="PROSITE" id="PS50109">
    <property type="entry name" value="HIS_KIN"/>
    <property type="match status" value="1"/>
</dbReference>
<dbReference type="GO" id="GO:0000155">
    <property type="term" value="F:phosphorelay sensor kinase activity"/>
    <property type="evidence" value="ECO:0007669"/>
    <property type="project" value="InterPro"/>
</dbReference>
<evidence type="ECO:0000256" key="6">
    <source>
        <dbReference type="ARBA" id="ARBA00022679"/>
    </source>
</evidence>
<dbReference type="Pfam" id="PF00072">
    <property type="entry name" value="Response_reg"/>
    <property type="match status" value="2"/>
</dbReference>
<evidence type="ECO:0000313" key="25">
    <source>
        <dbReference type="Proteomes" id="UP000317550"/>
    </source>
</evidence>
<dbReference type="InterPro" id="IPR036641">
    <property type="entry name" value="HPT_dom_sf"/>
</dbReference>
<evidence type="ECO:0000256" key="16">
    <source>
        <dbReference type="ARBA" id="ARBA00068150"/>
    </source>
</evidence>
<dbReference type="InterPro" id="IPR003661">
    <property type="entry name" value="HisK_dim/P_dom"/>
</dbReference>
<keyword evidence="6" id="KW-0808">Transferase</keyword>
<accession>A0A516SAR8</accession>
<dbReference type="InterPro" id="IPR033424">
    <property type="entry name" value="MASE4"/>
</dbReference>
<keyword evidence="10" id="KW-0067">ATP-binding</keyword>
<sequence>MARQIPTASGRFEFLPTLPASRGQRRLALATVVLSAAVFVVVAPFAKVPLVKLWAFIPVYQSAFFVNDLITAVLLFGQFLILRDRSLAVLASGYLFTALMAVSHALSFPGLFAPTGLMGAGPQTTAWLYMFWHGGFPLTVIGYALLADHRPATTRPMPSIMVVLLCAGLALAAVCAVTALATQGQHLLPPIMAGSHYTPIMLIVVSSVWLLSLIALILLWRRRANTVLNLWLMVVMFAWLCDIALSVMLNAGRFDLGFYAGRIYGLMAASFVLVVLLLENGMLYARLAETADALSDAKQVAEEATRAKSMFLANMSHEIRTPMNAIIGMAYLALKTELTTKQRDYVSKIHNAGTSLLGIINDVLDFSKVEAGKLELETINFRIDDVLGNVSALVAQKTGEKELELLFDCGRNVPQSLRGDALRLGQILINLVNNAVKFTEKGQILVGVRVLQHIGDKVQLQFGVHDTGIGMTEEQAARLFKPFSQADGSTTRKYGGTGLGLTIAQRLVELMGGSIQVESAPGWGSSFAFSTWFGVSTVIDVCCKSLPEAMRGLRVLVVDDNASAREILSEQLRSLDFSVSTCASGREALAAVRQAELDHPFDAVFIDWMMPELNGIETASLIRTAAPSSRQIMVTAFGRDDVHTDAEAAGIDAFLVKPVSQSSLLDTVLRLFGPQGSIAPASTEVGEALPKLTGVRILLAEDNKINQQIAVELLEGAGAAVTIANNGREAVDIISAAGPEDFAVVLMDLQMPLLDGFEATRLIRANPQFAAVPIIAMTADAMQEERDSCMTAGMVDHIAKPIDPHTMFQTLLRWVQPSAEQAAPPASSSPTDEIVLPVIAELDVVAGLQRVSGNRALYLRLLRQFVAEEADAAAHIAGALDSEDYLTAERVAHALKGVAGNIGLADLQAAAHILERAIKAREGFRAAWPAVERELTRSVTALNAALPSAPPPEVAASAATPAHVTHLSTLLAAGDGDSVSYFLAHAADIRSVFPDGNYGGFERAVTTFDFVAALDDLRRAATAQGIGAS</sequence>
<dbReference type="SUPFAM" id="SSF55874">
    <property type="entry name" value="ATPase domain of HSP90 chaperone/DNA topoisomerase II/histidine kinase"/>
    <property type="match status" value="1"/>
</dbReference>
<dbReference type="PRINTS" id="PR00344">
    <property type="entry name" value="BCTRLSENSOR"/>
</dbReference>
<dbReference type="FunFam" id="1.10.287.130:FF:000002">
    <property type="entry name" value="Two-component osmosensing histidine kinase"/>
    <property type="match status" value="1"/>
</dbReference>
<dbReference type="Pfam" id="PF00512">
    <property type="entry name" value="HisKA"/>
    <property type="match status" value="1"/>
</dbReference>
<evidence type="ECO:0000313" key="24">
    <source>
        <dbReference type="EMBL" id="QDQ25148.1"/>
    </source>
</evidence>
<dbReference type="EMBL" id="CP041730">
    <property type="protein sequence ID" value="QDQ25148.1"/>
    <property type="molecule type" value="Genomic_DNA"/>
</dbReference>
<dbReference type="InterPro" id="IPR001789">
    <property type="entry name" value="Sig_transdc_resp-reg_receiver"/>
</dbReference>
<dbReference type="Gene3D" id="1.10.287.130">
    <property type="match status" value="1"/>
</dbReference>
<keyword evidence="4" id="KW-1003">Cell membrane</keyword>
<evidence type="ECO:0000256" key="15">
    <source>
        <dbReference type="ARBA" id="ARBA00064003"/>
    </source>
</evidence>
<protein>
    <recommendedName>
        <fullName evidence="16">Sensory/regulatory protein RpfC</fullName>
        <ecNumber evidence="3">2.7.13.3</ecNumber>
    </recommendedName>
    <alternativeName>
        <fullName evidence="17">Virulence sensor protein BvgS</fullName>
    </alternativeName>
</protein>
<reference evidence="25" key="1">
    <citation type="submission" date="2019-07" db="EMBL/GenBank/DDBJ databases">
        <title>Chitinimonas sp. nov., isolated from Ny-Alesund, arctica soil.</title>
        <authorList>
            <person name="Xu Q."/>
            <person name="Peng F."/>
        </authorList>
    </citation>
    <scope>NUCLEOTIDE SEQUENCE [LARGE SCALE GENOMIC DNA]</scope>
    <source>
        <strain evidence="25">R3-44</strain>
    </source>
</reference>
<evidence type="ECO:0000256" key="14">
    <source>
        <dbReference type="ARBA" id="ARBA00058004"/>
    </source>
</evidence>
<dbReference type="Pfam" id="PF02518">
    <property type="entry name" value="HATPase_c"/>
    <property type="match status" value="1"/>
</dbReference>
<dbReference type="SUPFAM" id="SSF52172">
    <property type="entry name" value="CheY-like"/>
    <property type="match status" value="2"/>
</dbReference>
<dbReference type="AlphaFoldDB" id="A0A516SAR8"/>
<evidence type="ECO:0000259" key="21">
    <source>
        <dbReference type="PROSITE" id="PS50109"/>
    </source>
</evidence>
<feature type="transmembrane region" description="Helical" evidence="20">
    <location>
        <begin position="87"/>
        <end position="106"/>
    </location>
</feature>
<dbReference type="OrthoDB" id="9813151at2"/>
<feature type="modified residue" description="4-aspartylphosphate" evidence="19">
    <location>
        <position position="607"/>
    </location>
</feature>
<feature type="domain" description="HPt" evidence="23">
    <location>
        <begin position="854"/>
        <end position="949"/>
    </location>
</feature>
<keyword evidence="5 19" id="KW-0597">Phosphoprotein</keyword>
<dbReference type="InterPro" id="IPR004358">
    <property type="entry name" value="Sig_transdc_His_kin-like_C"/>
</dbReference>
<dbReference type="Pfam" id="PF01627">
    <property type="entry name" value="Hpt"/>
    <property type="match status" value="1"/>
</dbReference>
<keyword evidence="12" id="KW-0902">Two-component regulatory system</keyword>
<keyword evidence="25" id="KW-1185">Reference proteome</keyword>
<evidence type="ECO:0000259" key="23">
    <source>
        <dbReference type="PROSITE" id="PS50894"/>
    </source>
</evidence>
<keyword evidence="7 20" id="KW-0812">Transmembrane</keyword>
<dbReference type="EC" id="2.7.13.3" evidence="3"/>
<dbReference type="InterPro" id="IPR008207">
    <property type="entry name" value="Sig_transdc_His_kin_Hpt_dom"/>
</dbReference>
<keyword evidence="11 20" id="KW-1133">Transmembrane helix</keyword>
<evidence type="ECO:0000256" key="5">
    <source>
        <dbReference type="ARBA" id="ARBA00022553"/>
    </source>
</evidence>
<keyword evidence="8" id="KW-0547">Nucleotide-binding</keyword>
<dbReference type="PROSITE" id="PS50894">
    <property type="entry name" value="HPT"/>
    <property type="match status" value="1"/>
</dbReference>
<evidence type="ECO:0000256" key="8">
    <source>
        <dbReference type="ARBA" id="ARBA00022741"/>
    </source>
</evidence>
<dbReference type="CDD" id="cd17546">
    <property type="entry name" value="REC_hyHK_CKI1_RcsC-like"/>
    <property type="match status" value="2"/>
</dbReference>
<dbReference type="InterPro" id="IPR036097">
    <property type="entry name" value="HisK_dim/P_sf"/>
</dbReference>
<dbReference type="Gene3D" id="3.40.50.2300">
    <property type="match status" value="2"/>
</dbReference>
<dbReference type="Gene3D" id="3.30.565.10">
    <property type="entry name" value="Histidine kinase-like ATPase, C-terminal domain"/>
    <property type="match status" value="1"/>
</dbReference>
<dbReference type="InterPro" id="IPR011006">
    <property type="entry name" value="CheY-like_superfamily"/>
</dbReference>
<dbReference type="KEGG" id="cari:FNU76_01565"/>
<evidence type="ECO:0000256" key="4">
    <source>
        <dbReference type="ARBA" id="ARBA00022475"/>
    </source>
</evidence>
<feature type="transmembrane region" description="Helical" evidence="20">
    <location>
        <begin position="58"/>
        <end position="80"/>
    </location>
</feature>
<evidence type="ECO:0000256" key="2">
    <source>
        <dbReference type="ARBA" id="ARBA00004651"/>
    </source>
</evidence>
<feature type="transmembrane region" description="Helical" evidence="20">
    <location>
        <begin position="227"/>
        <end position="247"/>
    </location>
</feature>